<dbReference type="Proteomes" id="UP001500280">
    <property type="component" value="Unassembled WGS sequence"/>
</dbReference>
<dbReference type="PANTHER" id="PTHR32305:SF17">
    <property type="entry name" value="TRNA NUCLEASE WAPA"/>
    <property type="match status" value="1"/>
</dbReference>
<dbReference type="InterPro" id="IPR050708">
    <property type="entry name" value="T6SS_VgrG/RHS"/>
</dbReference>
<dbReference type="InterPro" id="IPR003615">
    <property type="entry name" value="HNH_nuc"/>
</dbReference>
<reference evidence="5" key="1">
    <citation type="journal article" date="2019" name="Int. J. Syst. Evol. Microbiol.">
        <title>The Global Catalogue of Microorganisms (GCM) 10K type strain sequencing project: providing services to taxonomists for standard genome sequencing and annotation.</title>
        <authorList>
            <consortium name="The Broad Institute Genomics Platform"/>
            <consortium name="The Broad Institute Genome Sequencing Center for Infectious Disease"/>
            <person name="Wu L."/>
            <person name="Ma J."/>
        </authorList>
    </citation>
    <scope>NUCLEOTIDE SEQUENCE [LARGE SCALE GENOMIC DNA]</scope>
    <source>
        <strain evidence="5">JCM 14307</strain>
    </source>
</reference>
<evidence type="ECO:0000259" key="3">
    <source>
        <dbReference type="SMART" id="SM00507"/>
    </source>
</evidence>
<proteinExistence type="predicted"/>
<comment type="caution">
    <text evidence="4">The sequence shown here is derived from an EMBL/GenBank/DDBJ whole genome shotgun (WGS) entry which is preliminary data.</text>
</comment>
<keyword evidence="1" id="KW-0677">Repeat</keyword>
<dbReference type="InterPro" id="IPR056823">
    <property type="entry name" value="TEN-like_YD-shell"/>
</dbReference>
<feature type="compositionally biased region" description="Basic and acidic residues" evidence="2">
    <location>
        <begin position="376"/>
        <end position="387"/>
    </location>
</feature>
<dbReference type="InterPro" id="IPR002711">
    <property type="entry name" value="HNH"/>
</dbReference>
<organism evidence="4 5">
    <name type="scientific">Kribbella yunnanensis</name>
    <dbReference type="NCBI Taxonomy" id="190194"/>
    <lineage>
        <taxon>Bacteria</taxon>
        <taxon>Bacillati</taxon>
        <taxon>Actinomycetota</taxon>
        <taxon>Actinomycetes</taxon>
        <taxon>Propionibacteriales</taxon>
        <taxon>Kribbellaceae</taxon>
        <taxon>Kribbella</taxon>
    </lineage>
</organism>
<dbReference type="Pfam" id="PF01844">
    <property type="entry name" value="HNH"/>
    <property type="match status" value="1"/>
</dbReference>
<dbReference type="SMART" id="SM00507">
    <property type="entry name" value="HNHc"/>
    <property type="match status" value="1"/>
</dbReference>
<gene>
    <name evidence="4" type="ORF">GCM10009745_53940</name>
</gene>
<keyword evidence="5" id="KW-1185">Reference proteome</keyword>
<evidence type="ECO:0000256" key="2">
    <source>
        <dbReference type="SAM" id="MobiDB-lite"/>
    </source>
</evidence>
<evidence type="ECO:0000256" key="1">
    <source>
        <dbReference type="ARBA" id="ARBA00022737"/>
    </source>
</evidence>
<accession>A0ABP4U7F0</accession>
<protein>
    <recommendedName>
        <fullName evidence="3">HNH nuclease domain-containing protein</fullName>
    </recommendedName>
</protein>
<evidence type="ECO:0000313" key="4">
    <source>
        <dbReference type="EMBL" id="GAA1700354.1"/>
    </source>
</evidence>
<dbReference type="InterPro" id="IPR022385">
    <property type="entry name" value="Rhs_assc_core"/>
</dbReference>
<feature type="compositionally biased region" description="Polar residues" evidence="2">
    <location>
        <begin position="428"/>
        <end position="437"/>
    </location>
</feature>
<dbReference type="Gene3D" id="1.10.30.50">
    <property type="match status" value="1"/>
</dbReference>
<dbReference type="EMBL" id="BAAANF010000017">
    <property type="protein sequence ID" value="GAA1700354.1"/>
    <property type="molecule type" value="Genomic_DNA"/>
</dbReference>
<feature type="region of interest" description="Disordered" evidence="2">
    <location>
        <begin position="361"/>
        <end position="387"/>
    </location>
</feature>
<dbReference type="Gene3D" id="2.180.10.10">
    <property type="entry name" value="RHS repeat-associated core"/>
    <property type="match status" value="1"/>
</dbReference>
<dbReference type="NCBIfam" id="TIGR03696">
    <property type="entry name" value="Rhs_assc_core"/>
    <property type="match status" value="1"/>
</dbReference>
<sequence>MYQPTKVTRWIPGDAGAELKGSYYTNYDYKPDQKTPSLISYPDGGGLGADNVSFSYTSQGLPLRMYNAAGSTFVNDVEYNQFGDQTVLDLGSKHDMPITNLYEDGTRRLSRSAAGKGEHVVSDHVYTYDPTGNVLKDHNLVDGGDAQCFDYDGHRRITEAWTPANADCTQAPSTLGLGGVAPYWQSWTYTPTGLRKTQVDHSSAGNTTSTFTYNTDQPHTLAGVTQTGAGAAAPKSYTYDARGNTTVRPGQSLTWNAQGKLAKLSGTEGDTEYVYDADGSLLLRRNPTETTLFLGELELTLNKATRKVQGKRQYSFHGQIIGVRSDNGTPTADFSWLITDYHGTSQVAVDSATLQATKRYAKPFGDPRGTEPTAWPDDHGFLNKPEDKVTGLTTIGAREYDPTIGRFISLDPLLDPNDPQQMLGYTYANDNPTSGSDPTGLINADDGDGGGGYTDDDVDVLYPSGGPNDNPNPRGPNGGYGGGNDDGGSNHPKQKKRWHERVAHNVTDAVDHARQWAEEHASTTGFFGSHDLFSASVALPEACNCRPWEQYGGGGGGAGGGRAGGGSRWGGIGDFFGRIFRGTGGSTSNGVAPPAPALPPVVEIPSGSSGGPTAYKRIPPSLLQQWNIGKNGNPKLPTPLCSYCRTNPATGLDHVIPRVKGGNLNPENITPACTACNSSKGARLAPVNPPKNYLGEWPPPWWPSWMRPK</sequence>
<evidence type="ECO:0000313" key="5">
    <source>
        <dbReference type="Proteomes" id="UP001500280"/>
    </source>
</evidence>
<feature type="compositionally biased region" description="Low complexity" evidence="2">
    <location>
        <begin position="462"/>
        <end position="472"/>
    </location>
</feature>
<feature type="region of interest" description="Disordered" evidence="2">
    <location>
        <begin position="419"/>
        <end position="498"/>
    </location>
</feature>
<feature type="domain" description="HNH nuclease" evidence="3">
    <location>
        <begin position="625"/>
        <end position="678"/>
    </location>
</feature>
<dbReference type="Pfam" id="PF25023">
    <property type="entry name" value="TEN_YD-shell"/>
    <property type="match status" value="1"/>
</dbReference>
<name>A0ABP4U7F0_9ACTN</name>
<dbReference type="PANTHER" id="PTHR32305">
    <property type="match status" value="1"/>
</dbReference>
<feature type="compositionally biased region" description="Gly residues" evidence="2">
    <location>
        <begin position="476"/>
        <end position="486"/>
    </location>
</feature>
<dbReference type="CDD" id="cd00085">
    <property type="entry name" value="HNHc"/>
    <property type="match status" value="1"/>
</dbReference>